<dbReference type="Gene3D" id="1.20.120.330">
    <property type="entry name" value="Nucleotidyltransferases domain 2"/>
    <property type="match status" value="1"/>
</dbReference>
<evidence type="ECO:0000313" key="2">
    <source>
        <dbReference type="Proteomes" id="UP000095281"/>
    </source>
</evidence>
<reference evidence="3" key="1">
    <citation type="submission" date="2016-11" db="UniProtKB">
        <authorList>
            <consortium name="WormBaseParasite"/>
        </authorList>
    </citation>
    <scope>IDENTIFICATION</scope>
</reference>
<name>A0A1I8BJP5_MELHA</name>
<proteinExistence type="predicted"/>
<dbReference type="Proteomes" id="UP000095281">
    <property type="component" value="Unplaced"/>
</dbReference>
<sequence>MSQGGGIKRGLSEPRGGYQYGDGQKRIPKRPSTNCEDVNLVCTNDENATVNINLNDRHFFFIQCKEDEHGNLEVSVNSKAVKLSVNGQEFFLEQEWKRRIDTTNQKIYNPEKFIEEAEGYLKEDPPNIIQAGEKCWGAMGAAIALFYKDLEINLQTDIKLKGINLQTHKATVTMAYFLANQHPEAKIGLGAAIECAKRGHRNFYRGFMSYNTMEKNIKKVKKFIAKLNEIDKKKVENDLTPHVLAGKIGKIFFNQLKTSDYLCGIKYDFQIEVDDKKK</sequence>
<keyword evidence="2" id="KW-1185">Reference proteome</keyword>
<accession>A0A1I8BJP5</accession>
<dbReference type="InterPro" id="IPR010268">
    <property type="entry name" value="PaREP1"/>
</dbReference>
<dbReference type="Pfam" id="PF05942">
    <property type="entry name" value="PaREP1"/>
    <property type="match status" value="1"/>
</dbReference>
<dbReference type="WBParaSite" id="MhA1_Contig272.frz3.gene4">
    <property type="protein sequence ID" value="MhA1_Contig272.frz3.gene4"/>
    <property type="gene ID" value="MhA1_Contig272.frz3.gene4"/>
</dbReference>
<dbReference type="AlphaFoldDB" id="A0A1I8BJP5"/>
<evidence type="ECO:0000256" key="1">
    <source>
        <dbReference type="SAM" id="MobiDB-lite"/>
    </source>
</evidence>
<feature type="region of interest" description="Disordered" evidence="1">
    <location>
        <begin position="1"/>
        <end position="31"/>
    </location>
</feature>
<organism evidence="2 3">
    <name type="scientific">Meloidogyne hapla</name>
    <name type="common">Root-knot nematode worm</name>
    <dbReference type="NCBI Taxonomy" id="6305"/>
    <lineage>
        <taxon>Eukaryota</taxon>
        <taxon>Metazoa</taxon>
        <taxon>Ecdysozoa</taxon>
        <taxon>Nematoda</taxon>
        <taxon>Chromadorea</taxon>
        <taxon>Rhabditida</taxon>
        <taxon>Tylenchina</taxon>
        <taxon>Tylenchomorpha</taxon>
        <taxon>Tylenchoidea</taxon>
        <taxon>Meloidogynidae</taxon>
        <taxon>Meloidogyninae</taxon>
        <taxon>Meloidogyne</taxon>
    </lineage>
</organism>
<evidence type="ECO:0000313" key="3">
    <source>
        <dbReference type="WBParaSite" id="MhA1_Contig272.frz3.gene4"/>
    </source>
</evidence>
<protein>
    <submittedName>
        <fullName evidence="3">DUF2263 domain-containing protein</fullName>
    </submittedName>
</protein>